<evidence type="ECO:0000313" key="4">
    <source>
        <dbReference type="Proteomes" id="UP000005239"/>
    </source>
</evidence>
<dbReference type="Proteomes" id="UP000005239">
    <property type="component" value="Unassembled WGS sequence"/>
</dbReference>
<feature type="region of interest" description="Disordered" evidence="2">
    <location>
        <begin position="200"/>
        <end position="220"/>
    </location>
</feature>
<feature type="compositionally biased region" description="Basic residues" evidence="2">
    <location>
        <begin position="1"/>
        <end position="11"/>
    </location>
</feature>
<feature type="region of interest" description="Disordered" evidence="2">
    <location>
        <begin position="1"/>
        <end position="113"/>
    </location>
</feature>
<name>A0A2A6CPP8_PRIPA</name>
<dbReference type="EnsemblMetazoa" id="PPA26992.1">
    <property type="protein sequence ID" value="PPA26992.1"/>
    <property type="gene ID" value="WBGene00116546"/>
</dbReference>
<reference evidence="3" key="2">
    <citation type="submission" date="2022-06" db="UniProtKB">
        <authorList>
            <consortium name="EnsemblMetazoa"/>
        </authorList>
    </citation>
    <scope>IDENTIFICATION</scope>
    <source>
        <strain evidence="3">PS312</strain>
    </source>
</reference>
<dbReference type="AlphaFoldDB" id="A0A2A6CPP8"/>
<evidence type="ECO:0000313" key="3">
    <source>
        <dbReference type="EnsemblMetazoa" id="PPA26992.1"/>
    </source>
</evidence>
<accession>A0A2A6CPP8</accession>
<accession>A0A8R1UIN9</accession>
<evidence type="ECO:0000256" key="2">
    <source>
        <dbReference type="SAM" id="MobiDB-lite"/>
    </source>
</evidence>
<sequence>MARKSTKKGVQKRLFSSPSSSSTTIGRDAANDENLPPPEGEEEREEGQQQEVERMEEDGVFLAPSPTTPVPRRKTNGSSERKKGRRKNGQHRGDGDTTPKNSRRPVASPATPAMTTRALLWPASKKFVTERMADLKRRYMRLVQETGTLNLRIDKMFPDLVKPSDRIDPFERVGAPRTFVWMSNRGRAEMEKEKRRIEEEVRMGRTSKAAREREAHQKRADMYGNLKAKIRETWEELAKEAEIAIQNEQKALAAEAVEAAAAAAAAE</sequence>
<reference evidence="4" key="1">
    <citation type="journal article" date="2008" name="Nat. Genet.">
        <title>The Pristionchus pacificus genome provides a unique perspective on nematode lifestyle and parasitism.</title>
        <authorList>
            <person name="Dieterich C."/>
            <person name="Clifton S.W."/>
            <person name="Schuster L.N."/>
            <person name="Chinwalla A."/>
            <person name="Delehaunty K."/>
            <person name="Dinkelacker I."/>
            <person name="Fulton L."/>
            <person name="Fulton R."/>
            <person name="Godfrey J."/>
            <person name="Minx P."/>
            <person name="Mitreva M."/>
            <person name="Roeseler W."/>
            <person name="Tian H."/>
            <person name="Witte H."/>
            <person name="Yang S.P."/>
            <person name="Wilson R.K."/>
            <person name="Sommer R.J."/>
        </authorList>
    </citation>
    <scope>NUCLEOTIDE SEQUENCE [LARGE SCALE GENOMIC DNA]</scope>
    <source>
        <strain evidence="4">PS312</strain>
    </source>
</reference>
<organism evidence="3 4">
    <name type="scientific">Pristionchus pacificus</name>
    <name type="common">Parasitic nematode worm</name>
    <dbReference type="NCBI Taxonomy" id="54126"/>
    <lineage>
        <taxon>Eukaryota</taxon>
        <taxon>Metazoa</taxon>
        <taxon>Ecdysozoa</taxon>
        <taxon>Nematoda</taxon>
        <taxon>Chromadorea</taxon>
        <taxon>Rhabditida</taxon>
        <taxon>Rhabditina</taxon>
        <taxon>Diplogasteromorpha</taxon>
        <taxon>Diplogasteroidea</taxon>
        <taxon>Neodiplogasteridae</taxon>
        <taxon>Pristionchus</taxon>
    </lineage>
</organism>
<evidence type="ECO:0000256" key="1">
    <source>
        <dbReference type="SAM" id="Coils"/>
    </source>
</evidence>
<proteinExistence type="predicted"/>
<protein>
    <submittedName>
        <fullName evidence="3">Uncharacterized protein</fullName>
    </submittedName>
</protein>
<keyword evidence="1" id="KW-0175">Coiled coil</keyword>
<keyword evidence="4" id="KW-1185">Reference proteome</keyword>
<feature type="coiled-coil region" evidence="1">
    <location>
        <begin position="231"/>
        <end position="258"/>
    </location>
</feature>
<gene>
    <name evidence="3" type="primary">WBGene00116546</name>
</gene>